<dbReference type="AlphaFoldDB" id="A0AA38U7P5"/>
<evidence type="ECO:0000313" key="3">
    <source>
        <dbReference type="EMBL" id="KAJ3833864.1"/>
    </source>
</evidence>
<evidence type="ECO:0000313" key="4">
    <source>
        <dbReference type="Proteomes" id="UP001163846"/>
    </source>
</evidence>
<keyword evidence="4" id="KW-1185">Reference proteome</keyword>
<evidence type="ECO:0000256" key="1">
    <source>
        <dbReference type="SAM" id="MobiDB-lite"/>
    </source>
</evidence>
<proteinExistence type="predicted"/>
<reference evidence="3" key="1">
    <citation type="submission" date="2022-08" db="EMBL/GenBank/DDBJ databases">
        <authorList>
            <consortium name="DOE Joint Genome Institute"/>
            <person name="Min B."/>
            <person name="Riley R."/>
            <person name="Sierra-Patev S."/>
            <person name="Naranjo-Ortiz M."/>
            <person name="Looney B."/>
            <person name="Konkel Z."/>
            <person name="Slot J.C."/>
            <person name="Sakamoto Y."/>
            <person name="Steenwyk J.L."/>
            <person name="Rokas A."/>
            <person name="Carro J."/>
            <person name="Camarero S."/>
            <person name="Ferreira P."/>
            <person name="Molpeceres G."/>
            <person name="Ruiz-Duenas F.J."/>
            <person name="Serrano A."/>
            <person name="Henrissat B."/>
            <person name="Drula E."/>
            <person name="Hughes K.W."/>
            <person name="Mata J.L."/>
            <person name="Ishikawa N.K."/>
            <person name="Vargas-Isla R."/>
            <person name="Ushijima S."/>
            <person name="Smith C.A."/>
            <person name="Ahrendt S."/>
            <person name="Andreopoulos W."/>
            <person name="He G."/>
            <person name="Labutti K."/>
            <person name="Lipzen A."/>
            <person name="Ng V."/>
            <person name="Sandor L."/>
            <person name="Barry K."/>
            <person name="Martinez A.T."/>
            <person name="Xiao Y."/>
            <person name="Gibbons J.G."/>
            <person name="Terashima K."/>
            <person name="Hibbett D.S."/>
            <person name="Grigoriev I.V."/>
        </authorList>
    </citation>
    <scope>NUCLEOTIDE SEQUENCE</scope>
    <source>
        <strain evidence="3">TFB9207</strain>
    </source>
</reference>
<sequence length="253" mass="27943">MLFFAWERLKLRSIHLALTYVPSELRNSLFFSLNLSCQKTYRSLLYFFSPKLLLSCKTFVHLKNFTYIPSLNLSGNRSPTTDYAIRKSLHPCFYPHPLSSSSFVLLAELTDMADLGDFIALIVTIAVFAGIIYLAYTVTSSVSDSVKSTKDRLKEKGYEISNQGMSVKTSKRMNREDYVDATQRGIIRAMGAASFGSNANGTPDVTSATSSTSSANLANLKSPPLEHRSSSSSSIKTTSSGQKISIFGKKKHD</sequence>
<protein>
    <submittedName>
        <fullName evidence="3">Uncharacterized protein</fullName>
    </submittedName>
</protein>
<feature type="region of interest" description="Disordered" evidence="1">
    <location>
        <begin position="198"/>
        <end position="253"/>
    </location>
</feature>
<organism evidence="3 4">
    <name type="scientific">Lentinula raphanica</name>
    <dbReference type="NCBI Taxonomy" id="153919"/>
    <lineage>
        <taxon>Eukaryota</taxon>
        <taxon>Fungi</taxon>
        <taxon>Dikarya</taxon>
        <taxon>Basidiomycota</taxon>
        <taxon>Agaricomycotina</taxon>
        <taxon>Agaricomycetes</taxon>
        <taxon>Agaricomycetidae</taxon>
        <taxon>Agaricales</taxon>
        <taxon>Marasmiineae</taxon>
        <taxon>Omphalotaceae</taxon>
        <taxon>Lentinula</taxon>
    </lineage>
</organism>
<name>A0AA38U7P5_9AGAR</name>
<gene>
    <name evidence="3" type="ORF">F5878DRAFT_385266</name>
</gene>
<feature type="transmembrane region" description="Helical" evidence="2">
    <location>
        <begin position="118"/>
        <end position="136"/>
    </location>
</feature>
<keyword evidence="2" id="KW-1133">Transmembrane helix</keyword>
<keyword evidence="2" id="KW-0812">Transmembrane</keyword>
<feature type="compositionally biased region" description="Low complexity" evidence="1">
    <location>
        <begin position="206"/>
        <end position="220"/>
    </location>
</feature>
<dbReference type="Proteomes" id="UP001163846">
    <property type="component" value="Unassembled WGS sequence"/>
</dbReference>
<comment type="caution">
    <text evidence="3">The sequence shown here is derived from an EMBL/GenBank/DDBJ whole genome shotgun (WGS) entry which is preliminary data.</text>
</comment>
<dbReference type="EMBL" id="MU806621">
    <property type="protein sequence ID" value="KAJ3833864.1"/>
    <property type="molecule type" value="Genomic_DNA"/>
</dbReference>
<evidence type="ECO:0000256" key="2">
    <source>
        <dbReference type="SAM" id="Phobius"/>
    </source>
</evidence>
<accession>A0AA38U7P5</accession>
<feature type="compositionally biased region" description="Low complexity" evidence="1">
    <location>
        <begin position="230"/>
        <end position="246"/>
    </location>
</feature>
<keyword evidence="2" id="KW-0472">Membrane</keyword>